<reference evidence="2" key="1">
    <citation type="submission" date="2017-11" db="EMBL/GenBank/DDBJ databases">
        <authorList>
            <person name="Zhu W."/>
        </authorList>
    </citation>
    <scope>NUCLEOTIDE SEQUENCE [LARGE SCALE GENOMIC DNA]</scope>
    <source>
        <strain evidence="2">CAU 1051</strain>
    </source>
</reference>
<dbReference type="RefSeq" id="WP_115750665.1">
    <property type="nucleotide sequence ID" value="NZ_PIOD01000020.1"/>
</dbReference>
<organism evidence="1 2">
    <name type="scientific">Oceanobacillus chungangensis</name>
    <dbReference type="NCBI Taxonomy" id="1229152"/>
    <lineage>
        <taxon>Bacteria</taxon>
        <taxon>Bacillati</taxon>
        <taxon>Bacillota</taxon>
        <taxon>Bacilli</taxon>
        <taxon>Bacillales</taxon>
        <taxon>Bacillaceae</taxon>
        <taxon>Oceanobacillus</taxon>
    </lineage>
</organism>
<gene>
    <name evidence="1" type="ORF">CWR45_14890</name>
</gene>
<protein>
    <submittedName>
        <fullName evidence="1">Bacteriocin aureocin A53</fullName>
    </submittedName>
</protein>
<sequence>MVVFLRIVGQLGAAAAKWAWANKGKVLDWIAAGMAIEWVIDKINSIVN</sequence>
<proteinExistence type="predicted"/>
<keyword evidence="2" id="KW-1185">Reference proteome</keyword>
<dbReference type="NCBIfam" id="NF033881">
    <property type="entry name" value="aureocin_A53"/>
    <property type="match status" value="1"/>
</dbReference>
<dbReference type="Proteomes" id="UP000256520">
    <property type="component" value="Unassembled WGS sequence"/>
</dbReference>
<accession>A0A3D8PKH0</accession>
<name>A0A3D8PKH0_9BACI</name>
<evidence type="ECO:0000313" key="2">
    <source>
        <dbReference type="Proteomes" id="UP000256520"/>
    </source>
</evidence>
<dbReference type="InterPro" id="IPR020968">
    <property type="entry name" value="Bacteriocin_II_aureocin-like"/>
</dbReference>
<comment type="caution">
    <text evidence="1">The sequence shown here is derived from an EMBL/GenBank/DDBJ whole genome shotgun (WGS) entry which is preliminary data.</text>
</comment>
<evidence type="ECO:0000313" key="1">
    <source>
        <dbReference type="EMBL" id="RDW16162.1"/>
    </source>
</evidence>
<dbReference type="Pfam" id="PF11758">
    <property type="entry name" value="Bacteriocin_IIi"/>
    <property type="match status" value="1"/>
</dbReference>
<dbReference type="EMBL" id="PIOD01000020">
    <property type="protein sequence ID" value="RDW16162.1"/>
    <property type="molecule type" value="Genomic_DNA"/>
</dbReference>
<dbReference type="AlphaFoldDB" id="A0A3D8PKH0"/>